<keyword evidence="3" id="KW-1185">Reference proteome</keyword>
<dbReference type="InterPro" id="IPR036691">
    <property type="entry name" value="Endo/exonu/phosph_ase_sf"/>
</dbReference>
<feature type="compositionally biased region" description="Gly residues" evidence="1">
    <location>
        <begin position="80"/>
        <end position="89"/>
    </location>
</feature>
<accession>A0A0J7NK79</accession>
<evidence type="ECO:0000256" key="1">
    <source>
        <dbReference type="SAM" id="MobiDB-lite"/>
    </source>
</evidence>
<dbReference type="AlphaFoldDB" id="A0A0J7NK79"/>
<dbReference type="PaxDb" id="67767-A0A0J7NK79"/>
<name>A0A0J7NK79_LASNI</name>
<evidence type="ECO:0000313" key="3">
    <source>
        <dbReference type="Proteomes" id="UP000036403"/>
    </source>
</evidence>
<dbReference type="SUPFAM" id="SSF56219">
    <property type="entry name" value="DNase I-like"/>
    <property type="match status" value="1"/>
</dbReference>
<sequence>MGGMLIGVQKELKVKKVETKEMEGVVEVMIEVGELEWRVIGVYVRGDLERKLERLRDWVERKEEGGRVLIEGDFNTRTGEGSGIGGGGGRKGRKSKDKKINKEGKELVRWVEEAGWTILNGCTVGDEEGE</sequence>
<evidence type="ECO:0008006" key="4">
    <source>
        <dbReference type="Google" id="ProtNLM"/>
    </source>
</evidence>
<gene>
    <name evidence="2" type="ORF">RF55_7066</name>
</gene>
<feature type="region of interest" description="Disordered" evidence="1">
    <location>
        <begin position="72"/>
        <end position="100"/>
    </location>
</feature>
<reference evidence="2 3" key="1">
    <citation type="submission" date="2015-04" db="EMBL/GenBank/DDBJ databases">
        <title>Lasius niger genome sequencing.</title>
        <authorList>
            <person name="Konorov E.A."/>
            <person name="Nikitin M.A."/>
            <person name="Kirill M.V."/>
            <person name="Chang P."/>
        </authorList>
    </citation>
    <scope>NUCLEOTIDE SEQUENCE [LARGE SCALE GENOMIC DNA]</scope>
    <source>
        <tissue evidence="2">Whole</tissue>
    </source>
</reference>
<dbReference type="Gene3D" id="3.60.10.10">
    <property type="entry name" value="Endonuclease/exonuclease/phosphatase"/>
    <property type="match status" value="1"/>
</dbReference>
<comment type="caution">
    <text evidence="2">The sequence shown here is derived from an EMBL/GenBank/DDBJ whole genome shotgun (WGS) entry which is preliminary data.</text>
</comment>
<dbReference type="Proteomes" id="UP000036403">
    <property type="component" value="Unassembled WGS sequence"/>
</dbReference>
<evidence type="ECO:0000313" key="2">
    <source>
        <dbReference type="EMBL" id="KMQ92890.1"/>
    </source>
</evidence>
<dbReference type="OrthoDB" id="7616539at2759"/>
<proteinExistence type="predicted"/>
<organism evidence="2 3">
    <name type="scientific">Lasius niger</name>
    <name type="common">Black garden ant</name>
    <dbReference type="NCBI Taxonomy" id="67767"/>
    <lineage>
        <taxon>Eukaryota</taxon>
        <taxon>Metazoa</taxon>
        <taxon>Ecdysozoa</taxon>
        <taxon>Arthropoda</taxon>
        <taxon>Hexapoda</taxon>
        <taxon>Insecta</taxon>
        <taxon>Pterygota</taxon>
        <taxon>Neoptera</taxon>
        <taxon>Endopterygota</taxon>
        <taxon>Hymenoptera</taxon>
        <taxon>Apocrita</taxon>
        <taxon>Aculeata</taxon>
        <taxon>Formicoidea</taxon>
        <taxon>Formicidae</taxon>
        <taxon>Formicinae</taxon>
        <taxon>Lasius</taxon>
        <taxon>Lasius</taxon>
    </lineage>
</organism>
<dbReference type="EMBL" id="LBMM01004019">
    <property type="protein sequence ID" value="KMQ92890.1"/>
    <property type="molecule type" value="Genomic_DNA"/>
</dbReference>
<protein>
    <recommendedName>
        <fullName evidence="4">Endonuclease/exonuclease/phosphatase domain-containing protein</fullName>
    </recommendedName>
</protein>